<keyword evidence="4" id="KW-1185">Reference proteome</keyword>
<feature type="signal peptide" evidence="2">
    <location>
        <begin position="1"/>
        <end position="19"/>
    </location>
</feature>
<accession>A0ABW5QAU1</accession>
<sequence length="171" mass="19706">MKNLMKGSVLVLLLSLVLAACSGSEEQEEIISYHNDLTEFNDEVLNEIEEVLQQTETAATVEESYEIQKELPDLVGKMLTNLESKDPESESVKEYHDLRKKQITAWHEAMKLEVDILGQLANGEMTEEEANEASKEIDKLMVEFDELTQEVENKIVEFEEEYDIEFEEEEI</sequence>
<feature type="coiled-coil region" evidence="1">
    <location>
        <begin position="123"/>
        <end position="168"/>
    </location>
</feature>
<dbReference type="Proteomes" id="UP001597452">
    <property type="component" value="Unassembled WGS sequence"/>
</dbReference>
<proteinExistence type="predicted"/>
<evidence type="ECO:0008006" key="5">
    <source>
        <dbReference type="Google" id="ProtNLM"/>
    </source>
</evidence>
<evidence type="ECO:0000256" key="1">
    <source>
        <dbReference type="SAM" id="Coils"/>
    </source>
</evidence>
<reference evidence="4" key="1">
    <citation type="journal article" date="2019" name="Int. J. Syst. Evol. Microbiol.">
        <title>The Global Catalogue of Microorganisms (GCM) 10K type strain sequencing project: providing services to taxonomists for standard genome sequencing and annotation.</title>
        <authorList>
            <consortium name="The Broad Institute Genomics Platform"/>
            <consortium name="The Broad Institute Genome Sequencing Center for Infectious Disease"/>
            <person name="Wu L."/>
            <person name="Ma J."/>
        </authorList>
    </citation>
    <scope>NUCLEOTIDE SEQUENCE [LARGE SCALE GENOMIC DNA]</scope>
    <source>
        <strain evidence="4">TISTR 1571</strain>
    </source>
</reference>
<dbReference type="EMBL" id="JBHUMZ010000019">
    <property type="protein sequence ID" value="MFD2638740.1"/>
    <property type="molecule type" value="Genomic_DNA"/>
</dbReference>
<evidence type="ECO:0000313" key="3">
    <source>
        <dbReference type="EMBL" id="MFD2638740.1"/>
    </source>
</evidence>
<evidence type="ECO:0000256" key="2">
    <source>
        <dbReference type="SAM" id="SignalP"/>
    </source>
</evidence>
<comment type="caution">
    <text evidence="3">The sequence shown here is derived from an EMBL/GenBank/DDBJ whole genome shotgun (WGS) entry which is preliminary data.</text>
</comment>
<organism evidence="3 4">
    <name type="scientific">Piscibacillus salipiscarius</name>
    <dbReference type="NCBI Taxonomy" id="299480"/>
    <lineage>
        <taxon>Bacteria</taxon>
        <taxon>Bacillati</taxon>
        <taxon>Bacillota</taxon>
        <taxon>Bacilli</taxon>
        <taxon>Bacillales</taxon>
        <taxon>Bacillaceae</taxon>
        <taxon>Piscibacillus</taxon>
    </lineage>
</organism>
<gene>
    <name evidence="3" type="ORF">ACFSW4_07690</name>
</gene>
<protein>
    <recommendedName>
        <fullName evidence="5">Lipoprotein</fullName>
    </recommendedName>
</protein>
<keyword evidence="2" id="KW-0732">Signal</keyword>
<dbReference type="RefSeq" id="WP_054752469.1">
    <property type="nucleotide sequence ID" value="NZ_JBHUMZ010000019.1"/>
</dbReference>
<feature type="chain" id="PRO_5047148585" description="Lipoprotein" evidence="2">
    <location>
        <begin position="20"/>
        <end position="171"/>
    </location>
</feature>
<evidence type="ECO:0000313" key="4">
    <source>
        <dbReference type="Proteomes" id="UP001597452"/>
    </source>
</evidence>
<keyword evidence="1" id="KW-0175">Coiled coil</keyword>
<dbReference type="PROSITE" id="PS51257">
    <property type="entry name" value="PROKAR_LIPOPROTEIN"/>
    <property type="match status" value="1"/>
</dbReference>
<name>A0ABW5QAU1_9BACI</name>